<dbReference type="Gene3D" id="3.10.20.10">
    <property type="match status" value="1"/>
</dbReference>
<dbReference type="PANTHER" id="PTHR12306:SF15">
    <property type="entry name" value="DNAATION FACTOR-RELATED PROTEIN 1, ISOFORM B-RELATED"/>
    <property type="match status" value="1"/>
</dbReference>
<dbReference type="Pfam" id="PF02017">
    <property type="entry name" value="CIDE-N"/>
    <property type="match status" value="1"/>
</dbReference>
<dbReference type="InterPro" id="IPR015121">
    <property type="entry name" value="DNA_fragmentation_mid_dom"/>
</dbReference>
<name>A0A7R9CI02_TIMCR</name>
<keyword evidence="1 2" id="KW-0053">Apoptosis</keyword>
<dbReference type="EMBL" id="OC317355">
    <property type="protein sequence ID" value="CAD7396395.1"/>
    <property type="molecule type" value="Genomic_DNA"/>
</dbReference>
<dbReference type="PROSITE" id="PS51135">
    <property type="entry name" value="CIDE_N"/>
    <property type="match status" value="1"/>
</dbReference>
<evidence type="ECO:0000256" key="2">
    <source>
        <dbReference type="PROSITE-ProRule" id="PRU00447"/>
    </source>
</evidence>
<organism evidence="4">
    <name type="scientific">Timema cristinae</name>
    <name type="common">Walking stick</name>
    <dbReference type="NCBI Taxonomy" id="61476"/>
    <lineage>
        <taxon>Eukaryota</taxon>
        <taxon>Metazoa</taxon>
        <taxon>Ecdysozoa</taxon>
        <taxon>Arthropoda</taxon>
        <taxon>Hexapoda</taxon>
        <taxon>Insecta</taxon>
        <taxon>Pterygota</taxon>
        <taxon>Neoptera</taxon>
        <taxon>Polyneoptera</taxon>
        <taxon>Phasmatodea</taxon>
        <taxon>Timematodea</taxon>
        <taxon>Timematoidea</taxon>
        <taxon>Timematidae</taxon>
        <taxon>Timema</taxon>
    </lineage>
</organism>
<dbReference type="AlphaFoldDB" id="A0A7R9CI02"/>
<dbReference type="CDD" id="cd01615">
    <property type="entry name" value="CIDE_N"/>
    <property type="match status" value="1"/>
</dbReference>
<proteinExistence type="predicted"/>
<protein>
    <recommendedName>
        <fullName evidence="3">CIDE-N domain-containing protein</fullName>
    </recommendedName>
</protein>
<dbReference type="SMART" id="SM00266">
    <property type="entry name" value="CAD"/>
    <property type="match status" value="1"/>
</dbReference>
<dbReference type="GO" id="GO:0006915">
    <property type="term" value="P:apoptotic process"/>
    <property type="evidence" value="ECO:0007669"/>
    <property type="project" value="UniProtKB-UniRule"/>
</dbReference>
<dbReference type="InterPro" id="IPR003508">
    <property type="entry name" value="CIDE-N_dom"/>
</dbReference>
<dbReference type="SUPFAM" id="SSF54277">
    <property type="entry name" value="CAD &amp; PB1 domains"/>
    <property type="match status" value="1"/>
</dbReference>
<gene>
    <name evidence="4" type="ORF">TCEB3V08_LOCUS3584</name>
</gene>
<feature type="domain" description="CIDE-N" evidence="3">
    <location>
        <begin position="12"/>
        <end position="90"/>
    </location>
</feature>
<dbReference type="Pfam" id="PF09033">
    <property type="entry name" value="DFF-C"/>
    <property type="match status" value="1"/>
</dbReference>
<sequence>MEHDMDEIPPLQGLPLKVMDFTREHRKGVVASSLQEFIDRARKKLGIPPTIPVRIVLEQDGTEVDDDEYFSTMDKNTSLMILINDQRWLPPGKIPRYQIVVDETDAAGNRLNKDLSGLVDRLHGDLTQISMLGGKDLELLSDMDPDSLADIMPDNRMFLEQLKEASGRFLSEKRQAQDALELLKLYHGQQTLTISKKEKV</sequence>
<dbReference type="PANTHER" id="PTHR12306">
    <property type="entry name" value="CELL DEATH ACTIVATOR CIDE"/>
    <property type="match status" value="1"/>
</dbReference>
<dbReference type="GO" id="GO:0042981">
    <property type="term" value="P:regulation of apoptotic process"/>
    <property type="evidence" value="ECO:0007669"/>
    <property type="project" value="TreeGrafter"/>
</dbReference>
<evidence type="ECO:0000256" key="1">
    <source>
        <dbReference type="ARBA" id="ARBA00022703"/>
    </source>
</evidence>
<evidence type="ECO:0000313" key="4">
    <source>
        <dbReference type="EMBL" id="CAD7396395.1"/>
    </source>
</evidence>
<accession>A0A7R9CI02</accession>
<evidence type="ECO:0000259" key="3">
    <source>
        <dbReference type="PROSITE" id="PS51135"/>
    </source>
</evidence>
<reference evidence="4" key="1">
    <citation type="submission" date="2020-11" db="EMBL/GenBank/DDBJ databases">
        <authorList>
            <person name="Tran Van P."/>
        </authorList>
    </citation>
    <scope>NUCLEOTIDE SEQUENCE</scope>
</reference>